<dbReference type="EMBL" id="FTPR01000001">
    <property type="protein sequence ID" value="SIT85897.1"/>
    <property type="molecule type" value="Genomic_DNA"/>
</dbReference>
<evidence type="ECO:0000313" key="3">
    <source>
        <dbReference type="EMBL" id="SIT85897.1"/>
    </source>
</evidence>
<dbReference type="PANTHER" id="PTHR43798:SF31">
    <property type="entry name" value="AB HYDROLASE SUPERFAMILY PROTEIN YCLE"/>
    <property type="match status" value="1"/>
</dbReference>
<dbReference type="GO" id="GO:0016787">
    <property type="term" value="F:hydrolase activity"/>
    <property type="evidence" value="ECO:0007669"/>
    <property type="project" value="UniProtKB-KW"/>
</dbReference>
<keyword evidence="4" id="KW-1185">Reference proteome</keyword>
<evidence type="ECO:0000313" key="4">
    <source>
        <dbReference type="Proteomes" id="UP000186997"/>
    </source>
</evidence>
<evidence type="ECO:0000259" key="2">
    <source>
        <dbReference type="Pfam" id="PF00561"/>
    </source>
</evidence>
<proteinExistence type="predicted"/>
<dbReference type="InterPro" id="IPR050266">
    <property type="entry name" value="AB_hydrolase_sf"/>
</dbReference>
<protein>
    <submittedName>
        <fullName evidence="3">Pimeloyl-ACP methyl ester carboxylesterase</fullName>
    </submittedName>
</protein>
<name>A0A1R3X4H4_9RHOB</name>
<dbReference type="Proteomes" id="UP000186997">
    <property type="component" value="Unassembled WGS sequence"/>
</dbReference>
<keyword evidence="1" id="KW-0378">Hydrolase</keyword>
<gene>
    <name evidence="3" type="ORF">SAMN05421665_2172</name>
</gene>
<dbReference type="Gene3D" id="3.40.50.1820">
    <property type="entry name" value="alpha/beta hydrolase"/>
    <property type="match status" value="1"/>
</dbReference>
<dbReference type="AlphaFoldDB" id="A0A1R3X4H4"/>
<dbReference type="SUPFAM" id="SSF53474">
    <property type="entry name" value="alpha/beta-Hydrolases"/>
    <property type="match status" value="1"/>
</dbReference>
<dbReference type="STRING" id="287098.SAMN05421665_2172"/>
<dbReference type="RefSeq" id="WP_076659551.1">
    <property type="nucleotide sequence ID" value="NZ_FTPR01000001.1"/>
</dbReference>
<dbReference type="OrthoDB" id="7267294at2"/>
<dbReference type="PANTHER" id="PTHR43798">
    <property type="entry name" value="MONOACYLGLYCEROL LIPASE"/>
    <property type="match status" value="1"/>
</dbReference>
<accession>A0A1R3X4H4</accession>
<dbReference type="InterPro" id="IPR029058">
    <property type="entry name" value="AB_hydrolase_fold"/>
</dbReference>
<dbReference type="InterPro" id="IPR000073">
    <property type="entry name" value="AB_hydrolase_1"/>
</dbReference>
<feature type="domain" description="AB hydrolase-1" evidence="2">
    <location>
        <begin position="64"/>
        <end position="294"/>
    </location>
</feature>
<dbReference type="PRINTS" id="PR00111">
    <property type="entry name" value="ABHYDROLASE"/>
</dbReference>
<organism evidence="3 4">
    <name type="scientific">Yoonia rosea</name>
    <dbReference type="NCBI Taxonomy" id="287098"/>
    <lineage>
        <taxon>Bacteria</taxon>
        <taxon>Pseudomonadati</taxon>
        <taxon>Pseudomonadota</taxon>
        <taxon>Alphaproteobacteria</taxon>
        <taxon>Rhodobacterales</taxon>
        <taxon>Paracoccaceae</taxon>
        <taxon>Yoonia</taxon>
    </lineage>
</organism>
<dbReference type="Pfam" id="PF00561">
    <property type="entry name" value="Abhydrolase_1"/>
    <property type="match status" value="1"/>
</dbReference>
<reference evidence="4" key="1">
    <citation type="submission" date="2017-01" db="EMBL/GenBank/DDBJ databases">
        <authorList>
            <person name="Varghese N."/>
            <person name="Submissions S."/>
        </authorList>
    </citation>
    <scope>NUCLEOTIDE SEQUENCE [LARGE SCALE GENOMIC DNA]</scope>
    <source>
        <strain evidence="4">DSM 29591</strain>
    </source>
</reference>
<sequence>MFWVLIVLVVALGAYVAAQPFLVERRRPVIGDAERQGARGEFVTLSQGVTHFRWAGSVRGPVAVVVHGISTPMIAMEGVAEDLGRLGYRVLMYDLYGRGLSDAPAGKQDRAFFVRQLADLCADQGVSEEITIAGFSMGGGIATAFASEYPHSVRQVILIASSGIATNESRFSRFCRRVPLLGDWVHAAFGHERMRKAIPSRGETPEIERVLNAQRKELRRRGYLPAQLLSRRGMLNESQEDDHRKLHRQGISVAAIWAREDPVISIRAVGLLGLWNRDARQEVVEGADHALPYTHKAEVAAALRATLRD</sequence>
<dbReference type="GO" id="GO:0016020">
    <property type="term" value="C:membrane"/>
    <property type="evidence" value="ECO:0007669"/>
    <property type="project" value="TreeGrafter"/>
</dbReference>
<evidence type="ECO:0000256" key="1">
    <source>
        <dbReference type="ARBA" id="ARBA00022801"/>
    </source>
</evidence>